<feature type="domain" description="DinB-like" evidence="1">
    <location>
        <begin position="12"/>
        <end position="148"/>
    </location>
</feature>
<name>A0ABV8XT32_9DEIO</name>
<evidence type="ECO:0000313" key="2">
    <source>
        <dbReference type="EMBL" id="MFC4427792.1"/>
    </source>
</evidence>
<keyword evidence="3" id="KW-1185">Reference proteome</keyword>
<proteinExistence type="predicted"/>
<organism evidence="2 3">
    <name type="scientific">Deinococcus navajonensis</name>
    <dbReference type="NCBI Taxonomy" id="309884"/>
    <lineage>
        <taxon>Bacteria</taxon>
        <taxon>Thermotogati</taxon>
        <taxon>Deinococcota</taxon>
        <taxon>Deinococci</taxon>
        <taxon>Deinococcales</taxon>
        <taxon>Deinococcaceae</taxon>
        <taxon>Deinococcus</taxon>
    </lineage>
</organism>
<dbReference type="Gene3D" id="1.20.120.450">
    <property type="entry name" value="dinb family like domain"/>
    <property type="match status" value="1"/>
</dbReference>
<dbReference type="InterPro" id="IPR024775">
    <property type="entry name" value="DinB-like"/>
</dbReference>
<evidence type="ECO:0000259" key="1">
    <source>
        <dbReference type="Pfam" id="PF12867"/>
    </source>
</evidence>
<dbReference type="InterPro" id="IPR034660">
    <property type="entry name" value="DinB/YfiT-like"/>
</dbReference>
<comment type="caution">
    <text evidence="2">The sequence shown here is derived from an EMBL/GenBank/DDBJ whole genome shotgun (WGS) entry which is preliminary data.</text>
</comment>
<accession>A0ABV8XT32</accession>
<sequence>MNFDLEEGMQVLRATPGTLRALLQGLPVTWVHANEGPETWSPFEVVGHLAHAEQDNWRPRLQTLWRGDGTLVPFDRFAHLRLYHGRTLADVLDDFERQRAESLLVLEELKLTPADLRRTGQHPEFGTVTLAQLLATWVTHDLAHLVQISRTLAQQYRGAVGPWRAYLSVLQ</sequence>
<gene>
    <name evidence="2" type="ORF">ACFOZ9_16355</name>
</gene>
<dbReference type="Proteomes" id="UP001595998">
    <property type="component" value="Unassembled WGS sequence"/>
</dbReference>
<protein>
    <submittedName>
        <fullName evidence="2">DinB family protein</fullName>
    </submittedName>
</protein>
<dbReference type="Pfam" id="PF12867">
    <property type="entry name" value="DinB_2"/>
    <property type="match status" value="1"/>
</dbReference>
<dbReference type="RefSeq" id="WP_380041623.1">
    <property type="nucleotide sequence ID" value="NZ_JBHSEH010000024.1"/>
</dbReference>
<dbReference type="SUPFAM" id="SSF109854">
    <property type="entry name" value="DinB/YfiT-like putative metalloenzymes"/>
    <property type="match status" value="1"/>
</dbReference>
<dbReference type="EMBL" id="JBHSEH010000024">
    <property type="protein sequence ID" value="MFC4427792.1"/>
    <property type="molecule type" value="Genomic_DNA"/>
</dbReference>
<evidence type="ECO:0000313" key="3">
    <source>
        <dbReference type="Proteomes" id="UP001595998"/>
    </source>
</evidence>
<reference evidence="3" key="1">
    <citation type="journal article" date="2019" name="Int. J. Syst. Evol. Microbiol.">
        <title>The Global Catalogue of Microorganisms (GCM) 10K type strain sequencing project: providing services to taxonomists for standard genome sequencing and annotation.</title>
        <authorList>
            <consortium name="The Broad Institute Genomics Platform"/>
            <consortium name="The Broad Institute Genome Sequencing Center for Infectious Disease"/>
            <person name="Wu L."/>
            <person name="Ma J."/>
        </authorList>
    </citation>
    <scope>NUCLEOTIDE SEQUENCE [LARGE SCALE GENOMIC DNA]</scope>
    <source>
        <strain evidence="3">CCUG 56029</strain>
    </source>
</reference>